<dbReference type="EMBL" id="JBHLUE010000019">
    <property type="protein sequence ID" value="MFC0566969.1"/>
    <property type="molecule type" value="Genomic_DNA"/>
</dbReference>
<name>A0ABV6P1R5_9ACTN</name>
<gene>
    <name evidence="2" type="ORF">ACFFHU_22860</name>
</gene>
<evidence type="ECO:0000259" key="1">
    <source>
        <dbReference type="Pfam" id="PF13228"/>
    </source>
</evidence>
<evidence type="ECO:0000313" key="2">
    <source>
        <dbReference type="EMBL" id="MFC0566969.1"/>
    </source>
</evidence>
<dbReference type="RefSeq" id="WP_377342096.1">
    <property type="nucleotide sequence ID" value="NZ_JBHLUE010000019.1"/>
</dbReference>
<dbReference type="Proteomes" id="UP001589894">
    <property type="component" value="Unassembled WGS sequence"/>
</dbReference>
<reference evidence="2 3" key="1">
    <citation type="submission" date="2024-09" db="EMBL/GenBank/DDBJ databases">
        <authorList>
            <person name="Sun Q."/>
            <person name="Mori K."/>
        </authorList>
    </citation>
    <scope>NUCLEOTIDE SEQUENCE [LARGE SCALE GENOMIC DNA]</scope>
    <source>
        <strain evidence="2 3">TBRC 2205</strain>
    </source>
</reference>
<evidence type="ECO:0000313" key="3">
    <source>
        <dbReference type="Proteomes" id="UP001589894"/>
    </source>
</evidence>
<comment type="caution">
    <text evidence="2">The sequence shown here is derived from an EMBL/GenBank/DDBJ whole genome shotgun (WGS) entry which is preliminary data.</text>
</comment>
<feature type="domain" description="DUF4037" evidence="1">
    <location>
        <begin position="139"/>
        <end position="239"/>
    </location>
</feature>
<accession>A0ABV6P1R5</accession>
<organism evidence="2 3">
    <name type="scientific">Plantactinospora siamensis</name>
    <dbReference type="NCBI Taxonomy" id="555372"/>
    <lineage>
        <taxon>Bacteria</taxon>
        <taxon>Bacillati</taxon>
        <taxon>Actinomycetota</taxon>
        <taxon>Actinomycetes</taxon>
        <taxon>Micromonosporales</taxon>
        <taxon>Micromonosporaceae</taxon>
        <taxon>Plantactinospora</taxon>
    </lineage>
</organism>
<dbReference type="InterPro" id="IPR025117">
    <property type="entry name" value="DUF4037"/>
</dbReference>
<keyword evidence="3" id="KW-1185">Reference proteome</keyword>
<sequence length="359" mass="38529">MTFVPGLELCQRFHDELVGPVLRDRFPRLAYAAARLDSGSELFGLDSPRSMDHDWGPRLQIYLDRADAGLAPAVTAAVDAALPAEFLGLPTRFVGHPDTGLGVLAPGGQRHGVTAVELGRWLVAALGFDPRDGIGVADWLAVPTQRLAEFTGGAVFHDGLPGAGLSGARAALSWYPDDVWRYVLAAQWARIGQEEHLAGRCAEVDDELGSTVLAARLARDLMRLFMLLERRYPPYGKWLGSQFARLPGIAPATAALTGAVRATDWPRRERALGAALSLAAERTNATGLAAPADPTVRPFHRRPFLVLGADRFVAALRAAITDPALRDRPPVGAIDQFVDSTEVTADAARSRRVAAAVLE</sequence>
<proteinExistence type="predicted"/>
<dbReference type="Pfam" id="PF13228">
    <property type="entry name" value="DUF4037"/>
    <property type="match status" value="1"/>
</dbReference>
<protein>
    <submittedName>
        <fullName evidence="2">DUF4037 domain-containing protein</fullName>
    </submittedName>
</protein>